<dbReference type="GO" id="GO:1904812">
    <property type="term" value="P:rRNA acetylation involved in maturation of SSU-rRNA"/>
    <property type="evidence" value="ECO:0007669"/>
    <property type="project" value="TreeGrafter"/>
</dbReference>
<keyword evidence="3" id="KW-0547">Nucleotide-binding</keyword>
<dbReference type="OrthoDB" id="5578851at2"/>
<dbReference type="Gene3D" id="3.40.50.11040">
    <property type="match status" value="1"/>
</dbReference>
<dbReference type="InterPro" id="IPR027417">
    <property type="entry name" value="P-loop_NTPase"/>
</dbReference>
<organism evidence="7 8">
    <name type="scientific">Aliidiomarina halalkaliphila</name>
    <dbReference type="NCBI Taxonomy" id="2593535"/>
    <lineage>
        <taxon>Bacteria</taxon>
        <taxon>Pseudomonadati</taxon>
        <taxon>Pseudomonadota</taxon>
        <taxon>Gammaproteobacteria</taxon>
        <taxon>Alteromonadales</taxon>
        <taxon>Idiomarinaceae</taxon>
        <taxon>Aliidiomarina</taxon>
    </lineage>
</organism>
<name>A0A552WYT4_9GAMM</name>
<evidence type="ECO:0000259" key="6">
    <source>
        <dbReference type="PROSITE" id="PS51186"/>
    </source>
</evidence>
<feature type="domain" description="N-acetyltransferase" evidence="6">
    <location>
        <begin position="324"/>
        <end position="509"/>
    </location>
</feature>
<evidence type="ECO:0000256" key="2">
    <source>
        <dbReference type="ARBA" id="ARBA00022694"/>
    </source>
</evidence>
<dbReference type="InterPro" id="IPR016181">
    <property type="entry name" value="Acyl_CoA_acyltransferase"/>
</dbReference>
<dbReference type="PANTHER" id="PTHR10925:SF5">
    <property type="entry name" value="RNA CYTIDINE ACETYLTRANSFERASE"/>
    <property type="match status" value="1"/>
</dbReference>
<dbReference type="AlphaFoldDB" id="A0A552WYT4"/>
<evidence type="ECO:0000256" key="5">
    <source>
        <dbReference type="ARBA" id="ARBA00023315"/>
    </source>
</evidence>
<accession>A0A552WYT4</accession>
<dbReference type="Gene3D" id="3.40.630.30">
    <property type="match status" value="1"/>
</dbReference>
<dbReference type="InterPro" id="IPR000182">
    <property type="entry name" value="GNAT_dom"/>
</dbReference>
<sequence>MKPTPTLTTTRHIMLLDHSIELPPLPEHPLICALDRHHITQYRRYLGMEHTLVYLDLRQGMHADALVALAGTIRENGCLVVHCNREEPGATLERLIALSDDIPCVQPIQDIDQLNAIIETALEQAEATPIHAGFTPTKQQYALLDTLDGLLANSSSCVAYLEAARGRGKSSILGHWIATRSITATVCAPSKIQAERLLTRAHGGAYRFIPPDQLLDWTPDSDSEWLIIDEAASIPAHVLGECTERAQRLILASTSEGYECAGRNFSLRLKKRLPNLFDTVCLLELTEPIRWPHHDALELLLNETFCMFQGDAPQLSDDERKLGMSVRFVKPADLSLHEFSHVFTMLMAAHYQSSPNDVRMLLEENDQQLILGYIADELVAACWLAFESPLSQDLRQSVWQGKRRVPGHLLTQSLGYHLREKDLMRKAYARIVRIVVAPELQQQGLGSEFLTRIISFYRTSGFFAIGTSFGATHDLLRFWRHAGFRLLRFGQKADAASGHVSALMLYPLTHSASIELDCLHHRNMLTLPFQAIKQPQDGFFYVLPVDTLIASDQIMLCRYVQEMLVAFVAQWVNFGLAQPVFAAGMHYGLITFPNAHNAKIKDALFSDTSLKDLAKHWKLQGKKEAEQYLREVCAQARLSV</sequence>
<dbReference type="Pfam" id="PF05127">
    <property type="entry name" value="NAT10_TcmA_helicase"/>
    <property type="match status" value="1"/>
</dbReference>
<dbReference type="InterPro" id="IPR032672">
    <property type="entry name" value="TmcA/NAT10/Kre33"/>
</dbReference>
<dbReference type="SUPFAM" id="SSF55729">
    <property type="entry name" value="Acyl-CoA N-acyltransferases (Nat)"/>
    <property type="match status" value="1"/>
</dbReference>
<gene>
    <name evidence="7" type="ORF">FM042_11665</name>
</gene>
<evidence type="ECO:0000313" key="7">
    <source>
        <dbReference type="EMBL" id="TRW47982.1"/>
    </source>
</evidence>
<dbReference type="GO" id="GO:1990883">
    <property type="term" value="F:18S rRNA cytidine N-acetyltransferase activity"/>
    <property type="evidence" value="ECO:0007669"/>
    <property type="project" value="TreeGrafter"/>
</dbReference>
<dbReference type="Pfam" id="PF08351">
    <property type="entry name" value="TmcA_N"/>
    <property type="match status" value="1"/>
</dbReference>
<dbReference type="Gene3D" id="3.40.50.300">
    <property type="entry name" value="P-loop containing nucleotide triphosphate hydrolases"/>
    <property type="match status" value="1"/>
</dbReference>
<reference evidence="7 8" key="1">
    <citation type="submission" date="2019-07" db="EMBL/GenBank/DDBJ databases">
        <authorList>
            <person name="Yang M."/>
            <person name="Zhao D."/>
            <person name="Xiang H."/>
        </authorList>
    </citation>
    <scope>NUCLEOTIDE SEQUENCE [LARGE SCALE GENOMIC DNA]</scope>
    <source>
        <strain evidence="7 8">IM1326</strain>
    </source>
</reference>
<evidence type="ECO:0000256" key="3">
    <source>
        <dbReference type="ARBA" id="ARBA00022741"/>
    </source>
</evidence>
<dbReference type="GO" id="GO:0005524">
    <property type="term" value="F:ATP binding"/>
    <property type="evidence" value="ECO:0007669"/>
    <property type="project" value="UniProtKB-KW"/>
</dbReference>
<keyword evidence="2" id="KW-0819">tRNA processing</keyword>
<evidence type="ECO:0000313" key="8">
    <source>
        <dbReference type="Proteomes" id="UP000320359"/>
    </source>
</evidence>
<dbReference type="InterPro" id="IPR013562">
    <property type="entry name" value="TmcA/NAT10_N"/>
</dbReference>
<keyword evidence="8" id="KW-1185">Reference proteome</keyword>
<dbReference type="EMBL" id="VJWL01000005">
    <property type="protein sequence ID" value="TRW47982.1"/>
    <property type="molecule type" value="Genomic_DNA"/>
</dbReference>
<dbReference type="GO" id="GO:0008033">
    <property type="term" value="P:tRNA processing"/>
    <property type="evidence" value="ECO:0007669"/>
    <property type="project" value="UniProtKB-KW"/>
</dbReference>
<keyword evidence="4" id="KW-0067">ATP-binding</keyword>
<dbReference type="Proteomes" id="UP000320359">
    <property type="component" value="Unassembled WGS sequence"/>
</dbReference>
<dbReference type="PANTHER" id="PTHR10925">
    <property type="entry name" value="N-ACETYLTRANSFERASE 10"/>
    <property type="match status" value="1"/>
</dbReference>
<keyword evidence="5" id="KW-0012">Acyltransferase</keyword>
<dbReference type="PROSITE" id="PS51186">
    <property type="entry name" value="GNAT"/>
    <property type="match status" value="1"/>
</dbReference>
<evidence type="ECO:0000256" key="1">
    <source>
        <dbReference type="ARBA" id="ARBA00022679"/>
    </source>
</evidence>
<keyword evidence="1 7" id="KW-0808">Transferase</keyword>
<dbReference type="RefSeq" id="WP_143236621.1">
    <property type="nucleotide sequence ID" value="NZ_VJWL01000005.1"/>
</dbReference>
<dbReference type="Pfam" id="PF13718">
    <property type="entry name" value="GNAT_acetyltr_2"/>
    <property type="match status" value="2"/>
</dbReference>
<dbReference type="GO" id="GO:0000049">
    <property type="term" value="F:tRNA binding"/>
    <property type="evidence" value="ECO:0007669"/>
    <property type="project" value="TreeGrafter"/>
</dbReference>
<dbReference type="InterPro" id="IPR007807">
    <property type="entry name" value="TcmA/NAT10_helicase"/>
</dbReference>
<evidence type="ECO:0000256" key="4">
    <source>
        <dbReference type="ARBA" id="ARBA00022840"/>
    </source>
</evidence>
<protein>
    <submittedName>
        <fullName evidence="7">tRNA(Met) cytidine acetyltransferase</fullName>
    </submittedName>
</protein>
<comment type="caution">
    <text evidence="7">The sequence shown here is derived from an EMBL/GenBank/DDBJ whole genome shotgun (WGS) entry which is preliminary data.</text>
</comment>
<proteinExistence type="predicted"/>